<evidence type="ECO:0000256" key="7">
    <source>
        <dbReference type="SAM" id="Phobius"/>
    </source>
</evidence>
<dbReference type="Pfam" id="PF23141">
    <property type="entry name" value="Ig_NOMO"/>
    <property type="match status" value="1"/>
</dbReference>
<dbReference type="InterPro" id="IPR055075">
    <property type="entry name" value="NOMO-like_N"/>
</dbReference>
<dbReference type="InterPro" id="IPR056319">
    <property type="entry name" value="NOMO_7th"/>
</dbReference>
<feature type="domain" description="NOMO-like ninth beta-sandwich" evidence="10">
    <location>
        <begin position="743"/>
        <end position="815"/>
    </location>
</feature>
<feature type="domain" description="NOMO C-terminal transthyretin-like" evidence="13">
    <location>
        <begin position="1004"/>
        <end position="1098"/>
    </location>
</feature>
<evidence type="ECO:0000256" key="6">
    <source>
        <dbReference type="ARBA" id="ARBA00023136"/>
    </source>
</evidence>
<dbReference type="GO" id="GO:0005789">
    <property type="term" value="C:endoplasmic reticulum membrane"/>
    <property type="evidence" value="ECO:0007669"/>
    <property type="project" value="UniProtKB-SubCell"/>
</dbReference>
<keyword evidence="2 7" id="KW-0812">Transmembrane</keyword>
<comment type="subcellular location">
    <subcellularLocation>
        <location evidence="1">Endoplasmic reticulum membrane</location>
        <topology evidence="1">Single-pass type I membrane protein</topology>
    </subcellularLocation>
</comment>
<evidence type="ECO:0000259" key="9">
    <source>
        <dbReference type="Pfam" id="PF22898"/>
    </source>
</evidence>
<evidence type="ECO:0000256" key="8">
    <source>
        <dbReference type="SAM" id="SignalP"/>
    </source>
</evidence>
<evidence type="ECO:0000259" key="10">
    <source>
        <dbReference type="Pfam" id="PF22902"/>
    </source>
</evidence>
<dbReference type="InterPro" id="IPR055074">
    <property type="entry name" value="NOMO1-3_2nd"/>
</dbReference>
<name>A0A8J2PN13_9HEXA</name>
<evidence type="ECO:0000256" key="1">
    <source>
        <dbReference type="ARBA" id="ARBA00004115"/>
    </source>
</evidence>
<dbReference type="InterPro" id="IPR051417">
    <property type="entry name" value="SDr/BOS_complex"/>
</dbReference>
<protein>
    <recommendedName>
        <fullName evidence="16">Nodal modulator 3</fullName>
    </recommendedName>
</protein>
<dbReference type="PANTHER" id="PTHR23303:SF14">
    <property type="entry name" value="BOS COMPLEX SUBUNIT NOMO1-RELATED"/>
    <property type="match status" value="1"/>
</dbReference>
<keyword evidence="3 8" id="KW-0732">Signal</keyword>
<feature type="domain" description="NOMO-like N-terminal beta-sandwich" evidence="9">
    <location>
        <begin position="47"/>
        <end position="131"/>
    </location>
</feature>
<evidence type="ECO:0000259" key="11">
    <source>
        <dbReference type="Pfam" id="PF22904"/>
    </source>
</evidence>
<evidence type="ECO:0000256" key="3">
    <source>
        <dbReference type="ARBA" id="ARBA00022729"/>
    </source>
</evidence>
<dbReference type="AlphaFoldDB" id="A0A8J2PN13"/>
<evidence type="ECO:0000259" key="13">
    <source>
        <dbReference type="Pfam" id="PF23192"/>
    </source>
</evidence>
<feature type="chain" id="PRO_5035312901" description="Nodal modulator 3" evidence="8">
    <location>
        <begin position="38"/>
        <end position="1159"/>
    </location>
</feature>
<dbReference type="EMBL" id="CAJVCH010552507">
    <property type="protein sequence ID" value="CAG7829680.1"/>
    <property type="molecule type" value="Genomic_DNA"/>
</dbReference>
<dbReference type="Pfam" id="PF23192">
    <property type="entry name" value="NOMO_12th"/>
    <property type="match status" value="1"/>
</dbReference>
<dbReference type="InterPro" id="IPR056191">
    <property type="entry name" value="NOMO_12th"/>
</dbReference>
<evidence type="ECO:0008006" key="16">
    <source>
        <dbReference type="Google" id="ProtNLM"/>
    </source>
</evidence>
<keyword evidence="4" id="KW-0256">Endoplasmic reticulum</keyword>
<gene>
    <name evidence="14" type="ORF">AFUS01_LOCUS39532</name>
</gene>
<feature type="domain" description="NOMO seventh transthyretin-like" evidence="12">
    <location>
        <begin position="584"/>
        <end position="652"/>
    </location>
</feature>
<dbReference type="Proteomes" id="UP000708208">
    <property type="component" value="Unassembled WGS sequence"/>
</dbReference>
<keyword evidence="5 7" id="KW-1133">Transmembrane helix</keyword>
<sequence length="1159" mass="128209">MNRDLSDFLESSRRAGRMKFVIVTVLALAIPMALVQGQDPGKIHGCGGFVRSPYKLEFHQIEIKLYTKQGSLTMKTDCAPTTGYYFIPLERLGDYVLKISPPEGWTFDPPEYQIRFDGKTDVCSKEVDLNFDFKGFSIYGQVSSAGHAEGPSGVQVDLTGPHDLRLTATTEKKGAFSFERIPPGQYVVKASHPDLVFENDKYSFEITNKNIVIEKELRIRGYVVTGQIFSDSRPVEGVSFVLYGKPGTRLPSNCLASGDKVEFGKDSNEVYLCQRLSDSSGTFQFTGVSPGVYSIVPIYKGKNIIYTVTPEKLNFEVKHESLKLKTNFQEEGFTMKGVVKEVGAGAVIFVNGKQVTTTGEDGSFSIAKMKPGTFEFKIQSDEFQFDPVKVDVSAGDPNLPVFTPSRFLVCGTITGSSSSSVTLEIRSVDKDGKQGVGVTKSEVVQNPLNHCTFLPPGTYNAWIGSLPNAFFLPSKLSITVPSAQKKAFEFKQFLGRISGVINCNFACPEGVTINLASNGKHIKQVSLKGSAEKMKFSFEEMESGSYAVSVESNKYCWENDGTLDVTLKDTNIENLSINQQGFRLVVVSSHDTRLKIAPSGEELGLKARGNVNLCLKSANLHTLTPTSCHIFEKSEYQIKPGQVTELELKAVKHLISGSVISKEKIDDLKVKVNGDFLNEGKVIEGKKTSASEFEYKVEFGEAPDKVLTVKFSSVGFSFEPPEIMMTTLEACQPNSFQARALKAHIIKGKLIPALEDVHIRVDLLGDTSEPIYVTSDAKGEYIAGPFIHSSGFQVTPSKPGYTFKQLPGDEFSFSVHQLAKIQVKVAQDTPGEALSNVLLSLSGPNAYRQNRYTDSNGEMTFTDLQAGQYYLKALLKEFRFEPSAVNIQLQEQETKLLTVTAIRESFSLYGQLFSLNGDLMPNLFISAKGTGSCSEYGEEGISDEYGNFRIWALKSSCTYIVSVASNDDKEGNNKVERTIPTSLEVLVGQEDIKNVSFMVMTPVTRMDISLRCHTNKDIYLDSLKVFVYSTRSPDMPLHRASFNGYPFLILPQIPKDGSEYFITFEANNLSETQFKYKLPNVINFVANESFAHYSFQFNVEPAPVEQDIGKSSYIAMTTVFLVIIASMYFDKITKLVRAYIESNANNLGSSSRKTKVKSK</sequence>
<dbReference type="InterPro" id="IPR055073">
    <property type="entry name" value="NOMO1-like_9th"/>
</dbReference>
<feature type="transmembrane region" description="Helical" evidence="7">
    <location>
        <begin position="1111"/>
        <end position="1129"/>
    </location>
</feature>
<dbReference type="Pfam" id="PF22904">
    <property type="entry name" value="NOMO1-like_2nd"/>
    <property type="match status" value="1"/>
</dbReference>
<accession>A0A8J2PN13</accession>
<dbReference type="OrthoDB" id="10263633at2759"/>
<comment type="caution">
    <text evidence="14">The sequence shown here is derived from an EMBL/GenBank/DDBJ whole genome shotgun (WGS) entry which is preliminary data.</text>
</comment>
<evidence type="ECO:0000256" key="5">
    <source>
        <dbReference type="ARBA" id="ARBA00022989"/>
    </source>
</evidence>
<evidence type="ECO:0000313" key="14">
    <source>
        <dbReference type="EMBL" id="CAG7829680.1"/>
    </source>
</evidence>
<feature type="domain" description="NOMO second beta-sandwich" evidence="11">
    <location>
        <begin position="133"/>
        <end position="219"/>
    </location>
</feature>
<organism evidence="14 15">
    <name type="scientific">Allacma fusca</name>
    <dbReference type="NCBI Taxonomy" id="39272"/>
    <lineage>
        <taxon>Eukaryota</taxon>
        <taxon>Metazoa</taxon>
        <taxon>Ecdysozoa</taxon>
        <taxon>Arthropoda</taxon>
        <taxon>Hexapoda</taxon>
        <taxon>Collembola</taxon>
        <taxon>Symphypleona</taxon>
        <taxon>Sminthuridae</taxon>
        <taxon>Allacma</taxon>
    </lineage>
</organism>
<dbReference type="PANTHER" id="PTHR23303">
    <property type="entry name" value="CARBOXYPEPTIDASE REGULATORY REGION-CONTAINING"/>
    <property type="match status" value="1"/>
</dbReference>
<evidence type="ECO:0000259" key="12">
    <source>
        <dbReference type="Pfam" id="PF23141"/>
    </source>
</evidence>
<feature type="signal peptide" evidence="8">
    <location>
        <begin position="1"/>
        <end position="37"/>
    </location>
</feature>
<dbReference type="Pfam" id="PF22898">
    <property type="entry name" value="NOMO1-like_1st"/>
    <property type="match status" value="1"/>
</dbReference>
<keyword evidence="15" id="KW-1185">Reference proteome</keyword>
<dbReference type="Pfam" id="PF22902">
    <property type="entry name" value="NOMO1-like_9th"/>
    <property type="match status" value="1"/>
</dbReference>
<reference evidence="14" key="1">
    <citation type="submission" date="2021-06" db="EMBL/GenBank/DDBJ databases">
        <authorList>
            <person name="Hodson N. C."/>
            <person name="Mongue J. A."/>
            <person name="Jaron S. K."/>
        </authorList>
    </citation>
    <scope>NUCLEOTIDE SEQUENCE</scope>
</reference>
<evidence type="ECO:0000256" key="4">
    <source>
        <dbReference type="ARBA" id="ARBA00022824"/>
    </source>
</evidence>
<evidence type="ECO:0000313" key="15">
    <source>
        <dbReference type="Proteomes" id="UP000708208"/>
    </source>
</evidence>
<proteinExistence type="predicted"/>
<evidence type="ECO:0000256" key="2">
    <source>
        <dbReference type="ARBA" id="ARBA00022692"/>
    </source>
</evidence>
<keyword evidence="6 7" id="KW-0472">Membrane</keyword>